<gene>
    <name evidence="1" type="ORF">APZ42_019364</name>
</gene>
<dbReference type="AlphaFoldDB" id="A0A164YIG2"/>
<organism evidence="1 2">
    <name type="scientific">Daphnia magna</name>
    <dbReference type="NCBI Taxonomy" id="35525"/>
    <lineage>
        <taxon>Eukaryota</taxon>
        <taxon>Metazoa</taxon>
        <taxon>Ecdysozoa</taxon>
        <taxon>Arthropoda</taxon>
        <taxon>Crustacea</taxon>
        <taxon>Branchiopoda</taxon>
        <taxon>Diplostraca</taxon>
        <taxon>Cladocera</taxon>
        <taxon>Anomopoda</taxon>
        <taxon>Daphniidae</taxon>
        <taxon>Daphnia</taxon>
    </lineage>
</organism>
<accession>A0A164YIG2</accession>
<dbReference type="Proteomes" id="UP000076858">
    <property type="component" value="Unassembled WGS sequence"/>
</dbReference>
<keyword evidence="2" id="KW-1185">Reference proteome</keyword>
<dbReference type="EMBL" id="LRGB01000915">
    <property type="protein sequence ID" value="KZS15284.1"/>
    <property type="molecule type" value="Genomic_DNA"/>
</dbReference>
<name>A0A164YIG2_9CRUS</name>
<sequence length="88" mass="10022">MRRFTHALTTEHTPDIEHLLESLSAFSFSLSQKVITFALLWLTNKTCAQISCSRQTSFFPPPVTERALNYTNARHRRTLSALNSNGKL</sequence>
<protein>
    <submittedName>
        <fullName evidence="1">Uncharacterized protein</fullName>
    </submittedName>
</protein>
<reference evidence="1 2" key="1">
    <citation type="submission" date="2016-03" db="EMBL/GenBank/DDBJ databases">
        <title>EvidentialGene: Evidence-directed Construction of Genes on Genomes.</title>
        <authorList>
            <person name="Gilbert D.G."/>
            <person name="Choi J.-H."/>
            <person name="Mockaitis K."/>
            <person name="Colbourne J."/>
            <person name="Pfrender M."/>
        </authorList>
    </citation>
    <scope>NUCLEOTIDE SEQUENCE [LARGE SCALE GENOMIC DNA]</scope>
    <source>
        <strain evidence="1 2">Xinb3</strain>
        <tissue evidence="1">Complete organism</tissue>
    </source>
</reference>
<comment type="caution">
    <text evidence="1">The sequence shown here is derived from an EMBL/GenBank/DDBJ whole genome shotgun (WGS) entry which is preliminary data.</text>
</comment>
<evidence type="ECO:0000313" key="2">
    <source>
        <dbReference type="Proteomes" id="UP000076858"/>
    </source>
</evidence>
<evidence type="ECO:0000313" key="1">
    <source>
        <dbReference type="EMBL" id="KZS15284.1"/>
    </source>
</evidence>
<proteinExistence type="predicted"/>